<name>A0AAD5QGG0_PARTN</name>
<dbReference type="AlphaFoldDB" id="A0AAD5QGG0"/>
<comment type="caution">
    <text evidence="1">The sequence shown here is derived from an EMBL/GenBank/DDBJ whole genome shotgun (WGS) entry which is preliminary data.</text>
</comment>
<gene>
    <name evidence="1" type="ORF">KIN20_001909</name>
</gene>
<organism evidence="1 2">
    <name type="scientific">Parelaphostrongylus tenuis</name>
    <name type="common">Meningeal worm</name>
    <dbReference type="NCBI Taxonomy" id="148309"/>
    <lineage>
        <taxon>Eukaryota</taxon>
        <taxon>Metazoa</taxon>
        <taxon>Ecdysozoa</taxon>
        <taxon>Nematoda</taxon>
        <taxon>Chromadorea</taxon>
        <taxon>Rhabditida</taxon>
        <taxon>Rhabditina</taxon>
        <taxon>Rhabditomorpha</taxon>
        <taxon>Strongyloidea</taxon>
        <taxon>Metastrongylidae</taxon>
        <taxon>Parelaphostrongylus</taxon>
    </lineage>
</organism>
<dbReference type="EMBL" id="JAHQIW010000249">
    <property type="protein sequence ID" value="KAJ1346975.1"/>
    <property type="molecule type" value="Genomic_DNA"/>
</dbReference>
<accession>A0AAD5QGG0</accession>
<keyword evidence="2" id="KW-1185">Reference proteome</keyword>
<dbReference type="Proteomes" id="UP001196413">
    <property type="component" value="Unassembled WGS sequence"/>
</dbReference>
<sequence length="54" mass="6454">MCKDEATYTLRMSYSLRQDVLSYLYLRERLLPTEKPLCRLERTSPRQMPPSTKS</sequence>
<protein>
    <submittedName>
        <fullName evidence="1">Uncharacterized protein</fullName>
    </submittedName>
</protein>
<proteinExistence type="predicted"/>
<evidence type="ECO:0000313" key="2">
    <source>
        <dbReference type="Proteomes" id="UP001196413"/>
    </source>
</evidence>
<reference evidence="1" key="1">
    <citation type="submission" date="2021-06" db="EMBL/GenBank/DDBJ databases">
        <title>Parelaphostrongylus tenuis whole genome reference sequence.</title>
        <authorList>
            <person name="Garwood T.J."/>
            <person name="Larsen P.A."/>
            <person name="Fountain-Jones N.M."/>
            <person name="Garbe J.R."/>
            <person name="Macchietto M.G."/>
            <person name="Kania S.A."/>
            <person name="Gerhold R.W."/>
            <person name="Richards J.E."/>
            <person name="Wolf T.M."/>
        </authorList>
    </citation>
    <scope>NUCLEOTIDE SEQUENCE</scope>
    <source>
        <strain evidence="1">MNPRO001-30</strain>
        <tissue evidence="1">Meninges</tissue>
    </source>
</reference>
<evidence type="ECO:0000313" key="1">
    <source>
        <dbReference type="EMBL" id="KAJ1346975.1"/>
    </source>
</evidence>